<keyword evidence="7" id="KW-0807">Transducer</keyword>
<sequence>GLPELPQASQGPRSHRSLEKGRRADQIFFAYALVPRGINPLQTNLSCSPKDCISNWRWPAEARPPCGSQLAAKDGFRFSIGHWGGQIDGACCLPWRVDLRPRCLECRSGRESGIRAFNRKVRAGHFGTFGFKLVAVVFPLQAKYLCTMRHAQIVVLAVWGLSVLLAAPIFFVIDHSNPRRIIAYEMYMLTLLFLLPLLVMILAYTVIGVKVWRVSEFRTGGRVISTPSEARQRVVPKSDSGERVLLGNGTRPKNCRGKRQAGEEIETRKQVVGMLVMVVLLFTICWGPVLINNVLTAWGHLHQFHYGFLKPMRQAFFLLSYFNSCVNPIVYAFFSRNFRQSFRIAICACLKGKAFVRAYRYSISAASTRTSAIHFNGRAMTSVTEKDSSGNDVTRSPTSYAADDLELQKMT</sequence>
<keyword evidence="4" id="KW-0297">G-protein coupled receptor</keyword>
<dbReference type="Gene3D" id="1.20.1070.10">
    <property type="entry name" value="Rhodopsin 7-helix transmembrane proteins"/>
    <property type="match status" value="1"/>
</dbReference>
<name>A0ABD0L8L1_9CAEN</name>
<protein>
    <recommendedName>
        <fullName evidence="9">G-protein coupled receptors family 1 profile domain-containing protein</fullName>
    </recommendedName>
</protein>
<dbReference type="PRINTS" id="PR00237">
    <property type="entry name" value="GPCRRHODOPSN"/>
</dbReference>
<evidence type="ECO:0000259" key="9">
    <source>
        <dbReference type="PROSITE" id="PS50262"/>
    </source>
</evidence>
<evidence type="ECO:0000256" key="7">
    <source>
        <dbReference type="ARBA" id="ARBA00023224"/>
    </source>
</evidence>
<feature type="transmembrane region" description="Helical" evidence="8">
    <location>
        <begin position="193"/>
        <end position="212"/>
    </location>
</feature>
<feature type="transmembrane region" description="Helical" evidence="8">
    <location>
        <begin position="153"/>
        <end position="173"/>
    </location>
</feature>
<dbReference type="GO" id="GO:0016020">
    <property type="term" value="C:membrane"/>
    <property type="evidence" value="ECO:0007669"/>
    <property type="project" value="UniProtKB-SubCell"/>
</dbReference>
<dbReference type="AlphaFoldDB" id="A0ABD0L8L1"/>
<keyword evidence="3 8" id="KW-1133">Transmembrane helix</keyword>
<evidence type="ECO:0000256" key="3">
    <source>
        <dbReference type="ARBA" id="ARBA00022989"/>
    </source>
</evidence>
<feature type="non-terminal residue" evidence="10">
    <location>
        <position position="1"/>
    </location>
</feature>
<comment type="caution">
    <text evidence="10">The sequence shown here is derived from an EMBL/GenBank/DDBJ whole genome shotgun (WGS) entry which is preliminary data.</text>
</comment>
<evidence type="ECO:0000313" key="11">
    <source>
        <dbReference type="Proteomes" id="UP001519460"/>
    </source>
</evidence>
<dbReference type="GO" id="GO:0004930">
    <property type="term" value="F:G protein-coupled receptor activity"/>
    <property type="evidence" value="ECO:0007669"/>
    <property type="project" value="UniProtKB-KW"/>
</dbReference>
<gene>
    <name evidence="10" type="ORF">BaRGS_00012886</name>
</gene>
<dbReference type="SUPFAM" id="SSF81321">
    <property type="entry name" value="Family A G protein-coupled receptor-like"/>
    <property type="match status" value="1"/>
</dbReference>
<evidence type="ECO:0000256" key="6">
    <source>
        <dbReference type="ARBA" id="ARBA00023170"/>
    </source>
</evidence>
<keyword evidence="11" id="KW-1185">Reference proteome</keyword>
<evidence type="ECO:0000256" key="1">
    <source>
        <dbReference type="ARBA" id="ARBA00004141"/>
    </source>
</evidence>
<evidence type="ECO:0000256" key="4">
    <source>
        <dbReference type="ARBA" id="ARBA00023040"/>
    </source>
</evidence>
<dbReference type="PANTHER" id="PTHR24243">
    <property type="entry name" value="G-PROTEIN COUPLED RECEPTOR"/>
    <property type="match status" value="1"/>
</dbReference>
<feature type="transmembrane region" description="Helical" evidence="8">
    <location>
        <begin position="315"/>
        <end position="334"/>
    </location>
</feature>
<feature type="non-terminal residue" evidence="10">
    <location>
        <position position="411"/>
    </location>
</feature>
<reference evidence="10 11" key="1">
    <citation type="journal article" date="2023" name="Sci. Data">
        <title>Genome assembly of the Korean intertidal mud-creeper Batillaria attramentaria.</title>
        <authorList>
            <person name="Patra A.K."/>
            <person name="Ho P.T."/>
            <person name="Jun S."/>
            <person name="Lee S.J."/>
            <person name="Kim Y."/>
            <person name="Won Y.J."/>
        </authorList>
    </citation>
    <scope>NUCLEOTIDE SEQUENCE [LARGE SCALE GENOMIC DNA]</scope>
    <source>
        <strain evidence="10">Wonlab-2016</strain>
    </source>
</reference>
<dbReference type="InterPro" id="IPR017452">
    <property type="entry name" value="GPCR_Rhodpsn_7TM"/>
</dbReference>
<comment type="subcellular location">
    <subcellularLocation>
        <location evidence="1">Membrane</location>
        <topology evidence="1">Multi-pass membrane protein</topology>
    </subcellularLocation>
</comment>
<keyword evidence="2 8" id="KW-0812">Transmembrane</keyword>
<organism evidence="10 11">
    <name type="scientific">Batillaria attramentaria</name>
    <dbReference type="NCBI Taxonomy" id="370345"/>
    <lineage>
        <taxon>Eukaryota</taxon>
        <taxon>Metazoa</taxon>
        <taxon>Spiralia</taxon>
        <taxon>Lophotrochozoa</taxon>
        <taxon>Mollusca</taxon>
        <taxon>Gastropoda</taxon>
        <taxon>Caenogastropoda</taxon>
        <taxon>Sorbeoconcha</taxon>
        <taxon>Cerithioidea</taxon>
        <taxon>Batillariidae</taxon>
        <taxon>Batillaria</taxon>
    </lineage>
</organism>
<dbReference type="InterPro" id="IPR000276">
    <property type="entry name" value="GPCR_Rhodpsn"/>
</dbReference>
<evidence type="ECO:0000256" key="5">
    <source>
        <dbReference type="ARBA" id="ARBA00023136"/>
    </source>
</evidence>
<proteinExistence type="predicted"/>
<dbReference type="PANTHER" id="PTHR24243:SF224">
    <property type="entry name" value="G-PROTEIN COUPLED RECEPTOR 19-RELATED"/>
    <property type="match status" value="1"/>
</dbReference>
<dbReference type="EMBL" id="JACVVK020000071">
    <property type="protein sequence ID" value="KAK7495896.1"/>
    <property type="molecule type" value="Genomic_DNA"/>
</dbReference>
<keyword evidence="6" id="KW-0675">Receptor</keyword>
<keyword evidence="5 8" id="KW-0472">Membrane</keyword>
<evidence type="ECO:0000256" key="2">
    <source>
        <dbReference type="ARBA" id="ARBA00022692"/>
    </source>
</evidence>
<feature type="transmembrane region" description="Helical" evidence="8">
    <location>
        <begin position="271"/>
        <end position="295"/>
    </location>
</feature>
<evidence type="ECO:0000256" key="8">
    <source>
        <dbReference type="SAM" id="Phobius"/>
    </source>
</evidence>
<feature type="domain" description="G-protein coupled receptors family 1 profile" evidence="9">
    <location>
        <begin position="132"/>
        <end position="331"/>
    </location>
</feature>
<accession>A0ABD0L8L1</accession>
<dbReference type="PROSITE" id="PS50262">
    <property type="entry name" value="G_PROTEIN_RECEP_F1_2"/>
    <property type="match status" value="1"/>
</dbReference>
<evidence type="ECO:0000313" key="10">
    <source>
        <dbReference type="EMBL" id="KAK7495896.1"/>
    </source>
</evidence>
<dbReference type="Proteomes" id="UP001519460">
    <property type="component" value="Unassembled WGS sequence"/>
</dbReference>
<dbReference type="Pfam" id="PF00001">
    <property type="entry name" value="7tm_1"/>
    <property type="match status" value="1"/>
</dbReference>